<dbReference type="InterPro" id="IPR017039">
    <property type="entry name" value="Virul_fac_BrkB"/>
</dbReference>
<name>W0DIY4_9AQUI</name>
<evidence type="ECO:0000256" key="6">
    <source>
        <dbReference type="SAM" id="Phobius"/>
    </source>
</evidence>
<keyword evidence="4 6" id="KW-1133">Transmembrane helix</keyword>
<dbReference type="RefSeq" id="WP_025306121.1">
    <property type="nucleotide sequence ID" value="NZ_CP007028.1"/>
</dbReference>
<keyword evidence="3 6" id="KW-0812">Transmembrane</keyword>
<feature type="transmembrane region" description="Helical" evidence="6">
    <location>
        <begin position="124"/>
        <end position="154"/>
    </location>
</feature>
<dbReference type="Proteomes" id="UP000018914">
    <property type="component" value="Chromosome"/>
</dbReference>
<protein>
    <submittedName>
        <fullName evidence="7">Uncharacterized protein</fullName>
    </submittedName>
</protein>
<feature type="transmembrane region" description="Helical" evidence="6">
    <location>
        <begin position="86"/>
        <end position="103"/>
    </location>
</feature>
<dbReference type="GO" id="GO:0005886">
    <property type="term" value="C:plasma membrane"/>
    <property type="evidence" value="ECO:0007669"/>
    <property type="project" value="UniProtKB-SubCell"/>
</dbReference>
<feature type="transmembrane region" description="Helical" evidence="6">
    <location>
        <begin position="194"/>
        <end position="214"/>
    </location>
</feature>
<dbReference type="AlphaFoldDB" id="W0DIY4"/>
<reference evidence="7 8" key="1">
    <citation type="submission" date="2013-12" db="EMBL/GenBank/DDBJ databases">
        <authorList>
            <consortium name="DOE Joint Genome Institute"/>
            <person name="Eisen J."/>
            <person name="Huntemann M."/>
            <person name="Han J."/>
            <person name="Chen A."/>
            <person name="Kyrpides N."/>
            <person name="Mavromatis K."/>
            <person name="Markowitz V."/>
            <person name="Palaniappan K."/>
            <person name="Ivanova N."/>
            <person name="Schaumberg A."/>
            <person name="Pati A."/>
            <person name="Liolios K."/>
            <person name="Nordberg H.P."/>
            <person name="Cantor M.N."/>
            <person name="Hua S.X."/>
            <person name="Woyke T."/>
        </authorList>
    </citation>
    <scope>NUCLEOTIDE SEQUENCE [LARGE SCALE GENOMIC DNA]</scope>
    <source>
        <strain evidence="7 8">DSM 23557</strain>
    </source>
</reference>
<feature type="transmembrane region" description="Helical" evidence="6">
    <location>
        <begin position="226"/>
        <end position="250"/>
    </location>
</feature>
<keyword evidence="8" id="KW-1185">Reference proteome</keyword>
<dbReference type="KEGG" id="trd:THERU_04780"/>
<evidence type="ECO:0000256" key="3">
    <source>
        <dbReference type="ARBA" id="ARBA00022692"/>
    </source>
</evidence>
<dbReference type="eggNOG" id="COG1295">
    <property type="taxonomic scope" value="Bacteria"/>
</dbReference>
<evidence type="ECO:0000313" key="7">
    <source>
        <dbReference type="EMBL" id="AHE96840.1"/>
    </source>
</evidence>
<proteinExistence type="predicted"/>
<organism evidence="8">
    <name type="scientific">Thermocrinis ruber</name>
    <dbReference type="NCBI Taxonomy" id="75906"/>
    <lineage>
        <taxon>Bacteria</taxon>
        <taxon>Pseudomonadati</taxon>
        <taxon>Aquificota</taxon>
        <taxon>Aquificia</taxon>
        <taxon>Aquificales</taxon>
        <taxon>Aquificaceae</taxon>
        <taxon>Thermocrinis</taxon>
    </lineage>
</organism>
<evidence type="ECO:0000256" key="4">
    <source>
        <dbReference type="ARBA" id="ARBA00022989"/>
    </source>
</evidence>
<dbReference type="STRING" id="75906.THERU_04780"/>
<evidence type="ECO:0000256" key="2">
    <source>
        <dbReference type="ARBA" id="ARBA00022475"/>
    </source>
</evidence>
<evidence type="ECO:0000256" key="5">
    <source>
        <dbReference type="ARBA" id="ARBA00023136"/>
    </source>
</evidence>
<keyword evidence="2" id="KW-1003">Cell membrane</keyword>
<keyword evidence="5 6" id="KW-0472">Membrane</keyword>
<feature type="transmembrane region" description="Helical" evidence="6">
    <location>
        <begin position="21"/>
        <end position="47"/>
    </location>
</feature>
<sequence>MVKSRLLALFYSLKEIFLGDVGLYASALTLRFLMVISSLLLFFGFLASFFPFLNQEKITQVISQLTPTYAEVLINKLLKIYKHREIGSVFSFFISYFFLVGYAKTLAKAISRVLKEDIKLKETLLWIFIPVYLLGFSVFILVGSAVLSLLQSFIPKSLSFALSLSKLLLFLPLIYFMYWFFLRDTLKPMRILETSVLFLVFLMLLNFIFGKFFIKLIGLNPLYAVLGSLLSFLVWLELTFSFLLGAIIYAKRLEPNLKGG</sequence>
<comment type="subcellular location">
    <subcellularLocation>
        <location evidence="1">Cell membrane</location>
        <topology evidence="1">Multi-pass membrane protein</topology>
    </subcellularLocation>
</comment>
<dbReference type="OrthoDB" id="9952096at2"/>
<feature type="transmembrane region" description="Helical" evidence="6">
    <location>
        <begin position="160"/>
        <end position="182"/>
    </location>
</feature>
<dbReference type="HOGENOM" id="CLU_1084931_0_0_0"/>
<gene>
    <name evidence="7" type="ORF">THERU_04780</name>
</gene>
<evidence type="ECO:0000256" key="1">
    <source>
        <dbReference type="ARBA" id="ARBA00004651"/>
    </source>
</evidence>
<accession>W0DIY4</accession>
<evidence type="ECO:0000313" key="8">
    <source>
        <dbReference type="Proteomes" id="UP000018914"/>
    </source>
</evidence>
<dbReference type="EMBL" id="CP007028">
    <property type="protein sequence ID" value="AHE96840.1"/>
    <property type="molecule type" value="Genomic_DNA"/>
</dbReference>
<dbReference type="Pfam" id="PF03631">
    <property type="entry name" value="Virul_fac_BrkB"/>
    <property type="match status" value="1"/>
</dbReference>